<proteinExistence type="predicted"/>
<name>A0A7C3E282_9SPIR</name>
<comment type="caution">
    <text evidence="2">The sequence shown here is derived from an EMBL/GenBank/DDBJ whole genome shotgun (WGS) entry which is preliminary data.</text>
</comment>
<dbReference type="SUPFAM" id="SSF56219">
    <property type="entry name" value="DNase I-like"/>
    <property type="match status" value="1"/>
</dbReference>
<dbReference type="Pfam" id="PF19580">
    <property type="entry name" value="Exo_endo_phos_3"/>
    <property type="match status" value="1"/>
</dbReference>
<dbReference type="InterPro" id="IPR036691">
    <property type="entry name" value="Endo/exonu/phosph_ase_sf"/>
</dbReference>
<reference evidence="2" key="1">
    <citation type="journal article" date="2020" name="mSystems">
        <title>Genome- and Community-Level Interaction Insights into Carbon Utilization and Element Cycling Functions of Hydrothermarchaeota in Hydrothermal Sediment.</title>
        <authorList>
            <person name="Zhou Z."/>
            <person name="Liu Y."/>
            <person name="Xu W."/>
            <person name="Pan J."/>
            <person name="Luo Z.H."/>
            <person name="Li M."/>
        </authorList>
    </citation>
    <scope>NUCLEOTIDE SEQUENCE [LARGE SCALE GENOMIC DNA]</scope>
    <source>
        <strain evidence="2">SpSt-503</strain>
    </source>
</reference>
<dbReference type="PANTHER" id="PTHR42834">
    <property type="entry name" value="ENDONUCLEASE/EXONUCLEASE/PHOSPHATASE FAMILY PROTEIN (AFU_ORTHOLOGUE AFUA_3G09210)"/>
    <property type="match status" value="1"/>
</dbReference>
<keyword evidence="2" id="KW-0540">Nuclease</keyword>
<dbReference type="GO" id="GO:0004527">
    <property type="term" value="F:exonuclease activity"/>
    <property type="evidence" value="ECO:0007669"/>
    <property type="project" value="UniProtKB-KW"/>
</dbReference>
<keyword evidence="2" id="KW-0255">Endonuclease</keyword>
<dbReference type="InterPro" id="IPR005135">
    <property type="entry name" value="Endo/exonuclease/phosphatase"/>
</dbReference>
<sequence>MVRSFFYRLMNKHSWLQLVLLFLVQGLLFLSCTACENLFSAKKPPTHFRLASWNLQAFFDGQEAGAEYADFKAKASWNEVGYKNRLQLVTEALSRWPEPQTRGEQPGPDIIALLEVENAAVLQDLRTGPFARFQYAYSAFSTNSGSPLGLGILSRFPILSTRSHSLQTASYSTPRPMLEAEIELPGERLFLFVCHWKSKLGGSSEETEVLRRSSAELLTRRLHELNQEHPDTQPLVLVVGDLNENVDEFERQGARYLTALMPADRAAETFPEADTEPCPFINISGTPLDASLPAAGALTLYSPWYQSAWPGSYAYQDNWETIDHILMAPAFFNGTGWEYGGFSVWDQSPFINEGGYPNSFNPRTGTGVSDHLPIMADFYQLQR</sequence>
<dbReference type="EMBL" id="DSVL01000369">
    <property type="protein sequence ID" value="HFH30208.1"/>
    <property type="molecule type" value="Genomic_DNA"/>
</dbReference>
<evidence type="ECO:0000313" key="2">
    <source>
        <dbReference type="EMBL" id="HFH30208.1"/>
    </source>
</evidence>
<feature type="domain" description="Endonuclease/exonuclease/phosphatase" evidence="1">
    <location>
        <begin position="50"/>
        <end position="247"/>
    </location>
</feature>
<organism evidence="2">
    <name type="scientific">Gracilinema caldarium</name>
    <dbReference type="NCBI Taxonomy" id="215591"/>
    <lineage>
        <taxon>Bacteria</taxon>
        <taxon>Pseudomonadati</taxon>
        <taxon>Spirochaetota</taxon>
        <taxon>Spirochaetia</taxon>
        <taxon>Spirochaetales</taxon>
        <taxon>Breznakiellaceae</taxon>
        <taxon>Gracilinema</taxon>
    </lineage>
</organism>
<dbReference type="AlphaFoldDB" id="A0A7C3E282"/>
<dbReference type="Gene3D" id="3.60.10.10">
    <property type="entry name" value="Endonuclease/exonuclease/phosphatase"/>
    <property type="match status" value="1"/>
</dbReference>
<protein>
    <submittedName>
        <fullName evidence="2">Endonuclease/exonuclease/phosphatase family protein</fullName>
    </submittedName>
</protein>
<dbReference type="GO" id="GO:0004519">
    <property type="term" value="F:endonuclease activity"/>
    <property type="evidence" value="ECO:0007669"/>
    <property type="project" value="UniProtKB-KW"/>
</dbReference>
<dbReference type="PROSITE" id="PS51257">
    <property type="entry name" value="PROKAR_LIPOPROTEIN"/>
    <property type="match status" value="1"/>
</dbReference>
<accession>A0A7C3E282</accession>
<evidence type="ECO:0000259" key="1">
    <source>
        <dbReference type="Pfam" id="PF19580"/>
    </source>
</evidence>
<gene>
    <name evidence="2" type="ORF">ENS59_12005</name>
</gene>
<keyword evidence="2" id="KW-0269">Exonuclease</keyword>
<keyword evidence="2" id="KW-0378">Hydrolase</keyword>
<dbReference type="PANTHER" id="PTHR42834:SF1">
    <property type="entry name" value="ENDONUCLEASE_EXONUCLEASE_PHOSPHATASE FAMILY PROTEIN (AFU_ORTHOLOGUE AFUA_3G09210)"/>
    <property type="match status" value="1"/>
</dbReference>